<keyword evidence="5" id="KW-1185">Reference proteome</keyword>
<dbReference type="Proteomes" id="UP001600888">
    <property type="component" value="Unassembled WGS sequence"/>
</dbReference>
<dbReference type="InterPro" id="IPR001138">
    <property type="entry name" value="Zn2Cys6_DnaBD"/>
</dbReference>
<gene>
    <name evidence="4" type="ORF">FJTKL_13011</name>
</gene>
<dbReference type="SMART" id="SM00066">
    <property type="entry name" value="GAL4"/>
    <property type="match status" value="1"/>
</dbReference>
<evidence type="ECO:0000313" key="4">
    <source>
        <dbReference type="EMBL" id="KAL2280068.1"/>
    </source>
</evidence>
<dbReference type="EMBL" id="JBAWTH010000070">
    <property type="protein sequence ID" value="KAL2280068.1"/>
    <property type="molecule type" value="Genomic_DNA"/>
</dbReference>
<name>A0ABR4ECA7_9PEZI</name>
<feature type="domain" description="Zn(2)-C6 fungal-type" evidence="3">
    <location>
        <begin position="13"/>
        <end position="41"/>
    </location>
</feature>
<organism evidence="4 5">
    <name type="scientific">Diaporthe vaccinii</name>
    <dbReference type="NCBI Taxonomy" id="105482"/>
    <lineage>
        <taxon>Eukaryota</taxon>
        <taxon>Fungi</taxon>
        <taxon>Dikarya</taxon>
        <taxon>Ascomycota</taxon>
        <taxon>Pezizomycotina</taxon>
        <taxon>Sordariomycetes</taxon>
        <taxon>Sordariomycetidae</taxon>
        <taxon>Diaporthales</taxon>
        <taxon>Diaporthaceae</taxon>
        <taxon>Diaporthe</taxon>
        <taxon>Diaporthe eres species complex</taxon>
    </lineage>
</organism>
<dbReference type="SUPFAM" id="SSF57701">
    <property type="entry name" value="Zn2/Cys6 DNA-binding domain"/>
    <property type="match status" value="1"/>
</dbReference>
<comment type="caution">
    <text evidence="4">The sequence shown here is derived from an EMBL/GenBank/DDBJ whole genome shotgun (WGS) entry which is preliminary data.</text>
</comment>
<protein>
    <recommendedName>
        <fullName evidence="3">Zn(2)-C6 fungal-type domain-containing protein</fullName>
    </recommendedName>
</protein>
<evidence type="ECO:0000259" key="3">
    <source>
        <dbReference type="PROSITE" id="PS00463"/>
    </source>
</evidence>
<proteinExistence type="predicted"/>
<dbReference type="Pfam" id="PF00172">
    <property type="entry name" value="Zn_clus"/>
    <property type="match status" value="1"/>
</dbReference>
<dbReference type="PROSITE" id="PS00463">
    <property type="entry name" value="ZN2_CY6_FUNGAL_1"/>
    <property type="match status" value="1"/>
</dbReference>
<feature type="region of interest" description="Disordered" evidence="2">
    <location>
        <begin position="43"/>
        <end position="85"/>
    </location>
</feature>
<reference evidence="4 5" key="1">
    <citation type="submission" date="2024-03" db="EMBL/GenBank/DDBJ databases">
        <title>A high-quality draft genome sequence of Diaporthe vaccinii, a causative agent of upright dieback and viscid rot disease in cranberry plants.</title>
        <authorList>
            <person name="Sarrasin M."/>
            <person name="Lang B.F."/>
            <person name="Burger G."/>
        </authorList>
    </citation>
    <scope>NUCLEOTIDE SEQUENCE [LARGE SCALE GENOMIC DNA]</scope>
    <source>
        <strain evidence="4 5">IS7</strain>
    </source>
</reference>
<dbReference type="InterPro" id="IPR036864">
    <property type="entry name" value="Zn2-C6_fun-type_DNA-bd_sf"/>
</dbReference>
<dbReference type="Gene3D" id="4.10.240.10">
    <property type="entry name" value="Zn(2)-C6 fungal-type DNA-binding domain"/>
    <property type="match status" value="1"/>
</dbReference>
<evidence type="ECO:0000256" key="2">
    <source>
        <dbReference type="SAM" id="MobiDB-lite"/>
    </source>
</evidence>
<feature type="compositionally biased region" description="Polar residues" evidence="2">
    <location>
        <begin position="60"/>
        <end position="76"/>
    </location>
</feature>
<keyword evidence="1" id="KW-0539">Nucleus</keyword>
<accession>A0ABR4ECA7</accession>
<sequence length="129" mass="14158">MSDAPTSRKFPKTCDTCKARKVRCSGYPGPCLSCLRRKDNCHFSPVKPPRRPNVNVEVTANDSQSPGGHSPRTNESAGGRPADNLPNLYVDKLLAQARTTGGLKDSKPFAVQGNEIFGNFKRRSLPRLF</sequence>
<dbReference type="CDD" id="cd00067">
    <property type="entry name" value="GAL4"/>
    <property type="match status" value="1"/>
</dbReference>
<evidence type="ECO:0000256" key="1">
    <source>
        <dbReference type="ARBA" id="ARBA00023242"/>
    </source>
</evidence>
<evidence type="ECO:0000313" key="5">
    <source>
        <dbReference type="Proteomes" id="UP001600888"/>
    </source>
</evidence>